<dbReference type="NCBIfam" id="NF002458">
    <property type="entry name" value="PRK01641.1"/>
    <property type="match status" value="1"/>
</dbReference>
<keyword evidence="7 10" id="KW-0028">Amino-acid biosynthesis</keyword>
<evidence type="ECO:0000313" key="13">
    <source>
        <dbReference type="Proteomes" id="UP001595976"/>
    </source>
</evidence>
<sequence>MERFDRLEAVALPIAQVNCDTDQIIPARYLQKPRSDNFGNYLFADSRLGRDGTPSPELPFNQPAYALAKIVVAERNFGCGSSREHAVWALYDYGMRAVIAPSFGDIFASNSLKNGLLPIVLPEDVVTGLIAGLLAYPGASVTVDLPAQTVTLPDGTGHAFTVDPFAKHCLVNGIDELGYTLGLAGEIAAFERSYGS</sequence>
<comment type="function">
    <text evidence="2 10">Catalyzes the isomerization between 2-isopropylmalate and 3-isopropylmalate, via the formation of 2-isopropylmaleate.</text>
</comment>
<dbReference type="CDD" id="cd01577">
    <property type="entry name" value="IPMI_Swivel"/>
    <property type="match status" value="1"/>
</dbReference>
<dbReference type="InterPro" id="IPR033940">
    <property type="entry name" value="IPMI_Swivel"/>
</dbReference>
<reference evidence="13" key="1">
    <citation type="journal article" date="2019" name="Int. J. Syst. Evol. Microbiol.">
        <title>The Global Catalogue of Microorganisms (GCM) 10K type strain sequencing project: providing services to taxonomists for standard genome sequencing and annotation.</title>
        <authorList>
            <consortium name="The Broad Institute Genomics Platform"/>
            <consortium name="The Broad Institute Genome Sequencing Center for Infectious Disease"/>
            <person name="Wu L."/>
            <person name="Ma J."/>
        </authorList>
    </citation>
    <scope>NUCLEOTIDE SEQUENCE [LARGE SCALE GENOMIC DNA]</scope>
    <source>
        <strain evidence="13">CGMCC 1.15643</strain>
    </source>
</reference>
<dbReference type="Proteomes" id="UP001595976">
    <property type="component" value="Unassembled WGS sequence"/>
</dbReference>
<comment type="pathway">
    <text evidence="3 10">Amino-acid biosynthesis; L-leucine biosynthesis; L-leucine from 3-methyl-2-oxobutanoate: step 2/4.</text>
</comment>
<evidence type="ECO:0000259" key="11">
    <source>
        <dbReference type="Pfam" id="PF00694"/>
    </source>
</evidence>
<dbReference type="SUPFAM" id="SSF52016">
    <property type="entry name" value="LeuD/IlvD-like"/>
    <property type="match status" value="1"/>
</dbReference>
<protein>
    <recommendedName>
        <fullName evidence="10">3-isopropylmalate dehydratase small subunit</fullName>
        <ecNumber evidence="10">4.2.1.33</ecNumber>
    </recommendedName>
    <alternativeName>
        <fullName evidence="10">Alpha-IPM isomerase</fullName>
        <shortName evidence="10">IPMI</shortName>
    </alternativeName>
    <alternativeName>
        <fullName evidence="10">Isopropylmalate isomerase</fullName>
    </alternativeName>
</protein>
<dbReference type="Gene3D" id="3.20.19.10">
    <property type="entry name" value="Aconitase, domain 4"/>
    <property type="match status" value="1"/>
</dbReference>
<evidence type="ECO:0000256" key="1">
    <source>
        <dbReference type="ARBA" id="ARBA00000491"/>
    </source>
</evidence>
<keyword evidence="9 10" id="KW-0100">Branched-chain amino acid biosynthesis</keyword>
<dbReference type="NCBIfam" id="TIGR00171">
    <property type="entry name" value="leuD"/>
    <property type="match status" value="1"/>
</dbReference>
<comment type="caution">
    <text evidence="12">The sequence shown here is derived from an EMBL/GenBank/DDBJ whole genome shotgun (WGS) entry which is preliminary data.</text>
</comment>
<dbReference type="EMBL" id="JBHSLI010000004">
    <property type="protein sequence ID" value="MFC5293544.1"/>
    <property type="molecule type" value="Genomic_DNA"/>
</dbReference>
<keyword evidence="8 10" id="KW-0456">Lyase</keyword>
<dbReference type="Pfam" id="PF00694">
    <property type="entry name" value="Aconitase_C"/>
    <property type="match status" value="1"/>
</dbReference>
<evidence type="ECO:0000256" key="4">
    <source>
        <dbReference type="ARBA" id="ARBA00009845"/>
    </source>
</evidence>
<dbReference type="PANTHER" id="PTHR43345:SF5">
    <property type="entry name" value="3-ISOPROPYLMALATE DEHYDRATASE SMALL SUBUNIT"/>
    <property type="match status" value="1"/>
</dbReference>
<dbReference type="RefSeq" id="WP_158448178.1">
    <property type="nucleotide sequence ID" value="NZ_JAOAOS010000013.1"/>
</dbReference>
<evidence type="ECO:0000313" key="12">
    <source>
        <dbReference type="EMBL" id="MFC5293544.1"/>
    </source>
</evidence>
<dbReference type="InterPro" id="IPR015928">
    <property type="entry name" value="Aconitase/3IPM_dehydase_swvl"/>
</dbReference>
<keyword evidence="6 10" id="KW-0432">Leucine biosynthesis</keyword>
<evidence type="ECO:0000256" key="8">
    <source>
        <dbReference type="ARBA" id="ARBA00023239"/>
    </source>
</evidence>
<evidence type="ECO:0000256" key="9">
    <source>
        <dbReference type="ARBA" id="ARBA00023304"/>
    </source>
</evidence>
<evidence type="ECO:0000256" key="3">
    <source>
        <dbReference type="ARBA" id="ARBA00004729"/>
    </source>
</evidence>
<gene>
    <name evidence="10 12" type="primary">leuD</name>
    <name evidence="12" type="ORF">ACFPK2_11145</name>
</gene>
<comment type="similarity">
    <text evidence="4 10">Belongs to the LeuD family. LeuD type 1 subfamily.</text>
</comment>
<dbReference type="PANTHER" id="PTHR43345">
    <property type="entry name" value="3-ISOPROPYLMALATE DEHYDRATASE SMALL SUBUNIT 2-RELATED-RELATED"/>
    <property type="match status" value="1"/>
</dbReference>
<evidence type="ECO:0000256" key="5">
    <source>
        <dbReference type="ARBA" id="ARBA00011271"/>
    </source>
</evidence>
<dbReference type="GO" id="GO:0003861">
    <property type="term" value="F:3-isopropylmalate dehydratase activity"/>
    <property type="evidence" value="ECO:0007669"/>
    <property type="project" value="UniProtKB-EC"/>
</dbReference>
<feature type="domain" description="Aconitase A/isopropylmalate dehydratase small subunit swivel" evidence="11">
    <location>
        <begin position="1"/>
        <end position="123"/>
    </location>
</feature>
<keyword evidence="13" id="KW-1185">Reference proteome</keyword>
<evidence type="ECO:0000256" key="6">
    <source>
        <dbReference type="ARBA" id="ARBA00022430"/>
    </source>
</evidence>
<dbReference type="EC" id="4.2.1.33" evidence="10"/>
<evidence type="ECO:0000256" key="7">
    <source>
        <dbReference type="ARBA" id="ARBA00022605"/>
    </source>
</evidence>
<proteinExistence type="inferred from homology"/>
<comment type="catalytic activity">
    <reaction evidence="1 10">
        <text>(2R,3S)-3-isopropylmalate = (2S)-2-isopropylmalate</text>
        <dbReference type="Rhea" id="RHEA:32287"/>
        <dbReference type="ChEBI" id="CHEBI:1178"/>
        <dbReference type="ChEBI" id="CHEBI:35121"/>
        <dbReference type="EC" id="4.2.1.33"/>
    </reaction>
</comment>
<evidence type="ECO:0000256" key="2">
    <source>
        <dbReference type="ARBA" id="ARBA00002695"/>
    </source>
</evidence>
<dbReference type="InterPro" id="IPR050075">
    <property type="entry name" value="LeuD"/>
</dbReference>
<dbReference type="HAMAP" id="MF_01031">
    <property type="entry name" value="LeuD_type1"/>
    <property type="match status" value="1"/>
</dbReference>
<organism evidence="12 13">
    <name type="scientific">Bosea minatitlanensis</name>
    <dbReference type="NCBI Taxonomy" id="128782"/>
    <lineage>
        <taxon>Bacteria</taxon>
        <taxon>Pseudomonadati</taxon>
        <taxon>Pseudomonadota</taxon>
        <taxon>Alphaproteobacteria</taxon>
        <taxon>Hyphomicrobiales</taxon>
        <taxon>Boseaceae</taxon>
        <taxon>Bosea</taxon>
    </lineage>
</organism>
<dbReference type="InterPro" id="IPR004431">
    <property type="entry name" value="3-IsopropMal_deHydase_ssu"/>
</dbReference>
<evidence type="ECO:0000256" key="10">
    <source>
        <dbReference type="HAMAP-Rule" id="MF_01031"/>
    </source>
</evidence>
<name>A0ABW0F298_9HYPH</name>
<dbReference type="InterPro" id="IPR000573">
    <property type="entry name" value="AconitaseA/IPMdHydase_ssu_swvl"/>
</dbReference>
<accession>A0ABW0F298</accession>
<comment type="subunit">
    <text evidence="5 10">Heterodimer of LeuC and LeuD.</text>
</comment>